<evidence type="ECO:0000256" key="1">
    <source>
        <dbReference type="ARBA" id="ARBA00006547"/>
    </source>
</evidence>
<keyword evidence="7" id="KW-1185">Reference proteome</keyword>
<dbReference type="PANTHER" id="PTHR11786">
    <property type="entry name" value="N-HYDROXYARYLAMINE O-ACETYLTRANSFERASE"/>
    <property type="match status" value="1"/>
</dbReference>
<evidence type="ECO:0000256" key="3">
    <source>
        <dbReference type="ARBA" id="ARBA00022679"/>
    </source>
</evidence>
<gene>
    <name evidence="6" type="ORF">NDU88_004463</name>
</gene>
<dbReference type="AlphaFoldDB" id="A0AAV7KYG3"/>
<protein>
    <recommendedName>
        <fullName evidence="2">arylamine N-acetyltransferase</fullName>
        <ecNumber evidence="2">2.3.1.5</ecNumber>
    </recommendedName>
</protein>
<evidence type="ECO:0000256" key="2">
    <source>
        <dbReference type="ARBA" id="ARBA00012701"/>
    </source>
</evidence>
<comment type="caution">
    <text evidence="6">The sequence shown here is derived from an EMBL/GenBank/DDBJ whole genome shotgun (WGS) entry which is preliminary data.</text>
</comment>
<name>A0AAV7KYG3_PLEWA</name>
<reference evidence="6" key="1">
    <citation type="journal article" date="2022" name="bioRxiv">
        <title>Sequencing and chromosome-scale assembly of the giantPleurodeles waltlgenome.</title>
        <authorList>
            <person name="Brown T."/>
            <person name="Elewa A."/>
            <person name="Iarovenko S."/>
            <person name="Subramanian E."/>
            <person name="Araus A.J."/>
            <person name="Petzold A."/>
            <person name="Susuki M."/>
            <person name="Suzuki K.-i.T."/>
            <person name="Hayashi T."/>
            <person name="Toyoda A."/>
            <person name="Oliveira C."/>
            <person name="Osipova E."/>
            <person name="Leigh N.D."/>
            <person name="Simon A."/>
            <person name="Yun M.H."/>
        </authorList>
    </citation>
    <scope>NUCLEOTIDE SEQUENCE</scope>
    <source>
        <strain evidence="6">20211129_DDA</strain>
        <tissue evidence="6">Liver</tissue>
    </source>
</reference>
<dbReference type="PANTHER" id="PTHR11786:SF8">
    <property type="entry name" value="ARYLAMINE N-ACETYLTRANSFERASE 1"/>
    <property type="match status" value="1"/>
</dbReference>
<dbReference type="GO" id="GO:0004060">
    <property type="term" value="F:arylamine N-acetyltransferase activity"/>
    <property type="evidence" value="ECO:0007669"/>
    <property type="project" value="UniProtKB-EC"/>
</dbReference>
<sequence>MSYMFTAHLGPALEARGCSDSVNAKVRNGSQTAASKELFWATWNPVLALRMNLEDYFVRIYYKGSSDKCNFQILKEIFQHHIRAVPFENLSIHCKEMIQVNIDAIYSKIVKKRRGGWCIEQNHLLYWVLKTMGYEVTMHEGNVYLPLQAMYSDRSSHLILKVVIEGKTYIVDVSFGASSQMWEPLELLSGKDQPQSPGIFRLTEVNGVWYLDKIRRKQYVPDERFSNSDLLDKATHKHVYRFTLLERKIDDFLLVNTYLQTSPDSLFKKKSICTLQLTDGVRALIGWTLTETRYKYKDSMDLVEFTIVKEKDVEMVLKDKFNLVLEKRFVPVNSNTSFTI</sequence>
<dbReference type="Pfam" id="PF00797">
    <property type="entry name" value="Acetyltransf_2"/>
    <property type="match status" value="1"/>
</dbReference>
<accession>A0AAV7KYG3</accession>
<dbReference type="PRINTS" id="PR01543">
    <property type="entry name" value="ANATRNSFRASE"/>
</dbReference>
<dbReference type="Gene3D" id="3.30.2140.20">
    <property type="match status" value="1"/>
</dbReference>
<evidence type="ECO:0000313" key="6">
    <source>
        <dbReference type="EMBL" id="KAJ1084312.1"/>
    </source>
</evidence>
<dbReference type="InterPro" id="IPR001447">
    <property type="entry name" value="Arylamine_N-AcTrfase"/>
</dbReference>
<proteinExistence type="inferred from homology"/>
<dbReference type="EMBL" id="JANPWB010000016">
    <property type="protein sequence ID" value="KAJ1084312.1"/>
    <property type="molecule type" value="Genomic_DNA"/>
</dbReference>
<dbReference type="SUPFAM" id="SSF54001">
    <property type="entry name" value="Cysteine proteinases"/>
    <property type="match status" value="1"/>
</dbReference>
<keyword evidence="4 5" id="KW-0012">Acyltransferase</keyword>
<keyword evidence="3 5" id="KW-0808">Transferase</keyword>
<evidence type="ECO:0000313" key="7">
    <source>
        <dbReference type="Proteomes" id="UP001066276"/>
    </source>
</evidence>
<dbReference type="FunFam" id="3.30.2140.20:FF:000001">
    <property type="entry name" value="Arylamine N-acetyltransferase 1"/>
    <property type="match status" value="1"/>
</dbReference>
<comment type="similarity">
    <text evidence="1 5">Belongs to the arylamine N-acetyltransferase family.</text>
</comment>
<dbReference type="EC" id="2.3.1.5" evidence="2"/>
<dbReference type="InterPro" id="IPR038765">
    <property type="entry name" value="Papain-like_cys_pep_sf"/>
</dbReference>
<evidence type="ECO:0000256" key="4">
    <source>
        <dbReference type="ARBA" id="ARBA00023315"/>
    </source>
</evidence>
<dbReference type="InterPro" id="IPR053710">
    <property type="entry name" value="Arylamine_NAT_domain_sf"/>
</dbReference>
<evidence type="ECO:0000256" key="5">
    <source>
        <dbReference type="RuleBase" id="RU003452"/>
    </source>
</evidence>
<organism evidence="6 7">
    <name type="scientific">Pleurodeles waltl</name>
    <name type="common">Iberian ribbed newt</name>
    <dbReference type="NCBI Taxonomy" id="8319"/>
    <lineage>
        <taxon>Eukaryota</taxon>
        <taxon>Metazoa</taxon>
        <taxon>Chordata</taxon>
        <taxon>Craniata</taxon>
        <taxon>Vertebrata</taxon>
        <taxon>Euteleostomi</taxon>
        <taxon>Amphibia</taxon>
        <taxon>Batrachia</taxon>
        <taxon>Caudata</taxon>
        <taxon>Salamandroidea</taxon>
        <taxon>Salamandridae</taxon>
        <taxon>Pleurodelinae</taxon>
        <taxon>Pleurodeles</taxon>
    </lineage>
</organism>
<dbReference type="Proteomes" id="UP001066276">
    <property type="component" value="Chromosome 12"/>
</dbReference>